<dbReference type="EMBL" id="CYXR01000011">
    <property type="protein sequence ID" value="CUM95064.1"/>
    <property type="molecule type" value="Genomic_DNA"/>
</dbReference>
<organism evidence="5 6">
    <name type="scientific">Coprococcus comes</name>
    <dbReference type="NCBI Taxonomy" id="410072"/>
    <lineage>
        <taxon>Bacteria</taxon>
        <taxon>Bacillati</taxon>
        <taxon>Bacillota</taxon>
        <taxon>Clostridia</taxon>
        <taxon>Lachnospirales</taxon>
        <taxon>Lachnospiraceae</taxon>
        <taxon>Coprococcus</taxon>
    </lineage>
</organism>
<evidence type="ECO:0000259" key="4">
    <source>
        <dbReference type="Pfam" id="PF04536"/>
    </source>
</evidence>
<keyword evidence="2" id="KW-0472">Membrane</keyword>
<feature type="domain" description="TPM" evidence="4">
    <location>
        <begin position="37"/>
        <end position="155"/>
    </location>
</feature>
<sequence length="272" mass="29908">MKKKIISLLLVLALCLGMTFSVSAEDAEGFANDYCRVQDMAGLMTDSEEAKLNDILDELSIRQKMDVVVVTTNTLDKKTVQEYADDIYDYGNFGYGQDKDGILLLISLGEENDCYISTCGYGITAFTDAGIKYISKEMTSDLKDENYFSAFQTFSELCDEFITQARNGKPYDRKSLPKEPLSPIWILISLGVGVVLSLIIVGRMKAQLKTVRFQSAAGSYVKDDSLDITESRDMFLYETTSKTAKEKKSSSGGSSTHTSSSGRTHGGGGSKF</sequence>
<dbReference type="RefSeq" id="WP_055156779.1">
    <property type="nucleotide sequence ID" value="NZ_CYXR01000011.1"/>
</dbReference>
<evidence type="ECO:0000256" key="1">
    <source>
        <dbReference type="SAM" id="MobiDB-lite"/>
    </source>
</evidence>
<dbReference type="Pfam" id="PF04536">
    <property type="entry name" value="TPM_phosphatase"/>
    <property type="match status" value="1"/>
</dbReference>
<reference evidence="5 6" key="1">
    <citation type="submission" date="2015-09" db="EMBL/GenBank/DDBJ databases">
        <authorList>
            <consortium name="Pathogen Informatics"/>
        </authorList>
    </citation>
    <scope>NUCLEOTIDE SEQUENCE [LARGE SCALE GENOMIC DNA]</scope>
    <source>
        <strain evidence="5 6">2789STDY5834962</strain>
    </source>
</reference>
<feature type="transmembrane region" description="Helical" evidence="2">
    <location>
        <begin position="184"/>
        <end position="202"/>
    </location>
</feature>
<keyword evidence="2" id="KW-1133">Transmembrane helix</keyword>
<evidence type="ECO:0000256" key="2">
    <source>
        <dbReference type="SAM" id="Phobius"/>
    </source>
</evidence>
<dbReference type="Proteomes" id="UP000095727">
    <property type="component" value="Unassembled WGS sequence"/>
</dbReference>
<feature type="signal peptide" evidence="3">
    <location>
        <begin position="1"/>
        <end position="24"/>
    </location>
</feature>
<evidence type="ECO:0000313" key="5">
    <source>
        <dbReference type="EMBL" id="CUM95064.1"/>
    </source>
</evidence>
<feature type="compositionally biased region" description="Low complexity" evidence="1">
    <location>
        <begin position="250"/>
        <end position="263"/>
    </location>
</feature>
<protein>
    <submittedName>
        <fullName evidence="5">Domain of uncharacterized function (DUF477)</fullName>
    </submittedName>
</protein>
<keyword evidence="3" id="KW-0732">Signal</keyword>
<evidence type="ECO:0000256" key="3">
    <source>
        <dbReference type="SAM" id="SignalP"/>
    </source>
</evidence>
<name>A0A173SWJ9_9FIRM</name>
<accession>A0A173SWJ9</accession>
<proteinExistence type="predicted"/>
<dbReference type="AlphaFoldDB" id="A0A173SWJ9"/>
<feature type="chain" id="PRO_5008011871" evidence="3">
    <location>
        <begin position="25"/>
        <end position="272"/>
    </location>
</feature>
<dbReference type="PANTHER" id="PTHR30373:SF2">
    <property type="entry name" value="UPF0603 PROTEIN YGCG"/>
    <property type="match status" value="1"/>
</dbReference>
<gene>
    <name evidence="5" type="ORF">ERS852574_01760</name>
</gene>
<dbReference type="InterPro" id="IPR007621">
    <property type="entry name" value="TPM_dom"/>
</dbReference>
<dbReference type="Gene3D" id="3.10.310.50">
    <property type="match status" value="1"/>
</dbReference>
<evidence type="ECO:0000313" key="6">
    <source>
        <dbReference type="Proteomes" id="UP000095727"/>
    </source>
</evidence>
<feature type="region of interest" description="Disordered" evidence="1">
    <location>
        <begin position="241"/>
        <end position="272"/>
    </location>
</feature>
<keyword evidence="2" id="KW-0812">Transmembrane</keyword>
<dbReference type="PANTHER" id="PTHR30373">
    <property type="entry name" value="UPF0603 PROTEIN YGCG"/>
    <property type="match status" value="1"/>
</dbReference>